<dbReference type="SMART" id="SM01000">
    <property type="entry name" value="Aha1_N"/>
    <property type="match status" value="1"/>
</dbReference>
<dbReference type="GO" id="GO:0016811">
    <property type="term" value="F:hydrolase activity, acting on carbon-nitrogen (but not peptide) bonds, in linear amides"/>
    <property type="evidence" value="ECO:0007669"/>
    <property type="project" value="TreeGrafter"/>
</dbReference>
<dbReference type="EMBL" id="JAUEDM010000005">
    <property type="protein sequence ID" value="KAK3316049.1"/>
    <property type="molecule type" value="Genomic_DNA"/>
</dbReference>
<dbReference type="Pfam" id="PF08327">
    <property type="entry name" value="AHSA1"/>
    <property type="match status" value="1"/>
</dbReference>
<gene>
    <name evidence="5" type="ORF">B0H66DRAFT_534310</name>
</gene>
<dbReference type="CDD" id="cd08892">
    <property type="entry name" value="SRPBCC_Aha1"/>
    <property type="match status" value="1"/>
</dbReference>
<dbReference type="PANTHER" id="PTHR43674:SF16">
    <property type="entry name" value="CARBON-NITROGEN FAMILY, PUTATIVE (AFU_ORTHOLOGUE AFUA_5G02350)-RELATED"/>
    <property type="match status" value="1"/>
</dbReference>
<dbReference type="InterPro" id="IPR015310">
    <property type="entry name" value="AHSA1-like_N"/>
</dbReference>
<dbReference type="InterPro" id="IPR050345">
    <property type="entry name" value="Aliph_Amidase/BUP"/>
</dbReference>
<dbReference type="PROSITE" id="PS50263">
    <property type="entry name" value="CN_HYDROLASE"/>
    <property type="match status" value="1"/>
</dbReference>
<dbReference type="CDD" id="cd07197">
    <property type="entry name" value="nitrilase"/>
    <property type="match status" value="1"/>
</dbReference>
<evidence type="ECO:0000256" key="3">
    <source>
        <dbReference type="SAM" id="MobiDB-lite"/>
    </source>
</evidence>
<comment type="caution">
    <text evidence="5">The sequence shown here is derived from an EMBL/GenBank/DDBJ whole genome shotgun (WGS) entry which is preliminary data.</text>
</comment>
<reference evidence="5" key="1">
    <citation type="journal article" date="2023" name="Mol. Phylogenet. Evol.">
        <title>Genome-scale phylogeny and comparative genomics of the fungal order Sordariales.</title>
        <authorList>
            <person name="Hensen N."/>
            <person name="Bonometti L."/>
            <person name="Westerberg I."/>
            <person name="Brannstrom I.O."/>
            <person name="Guillou S."/>
            <person name="Cros-Aarteil S."/>
            <person name="Calhoun S."/>
            <person name="Haridas S."/>
            <person name="Kuo A."/>
            <person name="Mondo S."/>
            <person name="Pangilinan J."/>
            <person name="Riley R."/>
            <person name="LaButti K."/>
            <person name="Andreopoulos B."/>
            <person name="Lipzen A."/>
            <person name="Chen C."/>
            <person name="Yan M."/>
            <person name="Daum C."/>
            <person name="Ng V."/>
            <person name="Clum A."/>
            <person name="Steindorff A."/>
            <person name="Ohm R.A."/>
            <person name="Martin F."/>
            <person name="Silar P."/>
            <person name="Natvig D.O."/>
            <person name="Lalanne C."/>
            <person name="Gautier V."/>
            <person name="Ament-Velasquez S.L."/>
            <person name="Kruys A."/>
            <person name="Hutchinson M.I."/>
            <person name="Powell A.J."/>
            <person name="Barry K."/>
            <person name="Miller A.N."/>
            <person name="Grigoriev I.V."/>
            <person name="Debuchy R."/>
            <person name="Gladieux P."/>
            <person name="Hiltunen Thoren M."/>
            <person name="Johannesson H."/>
        </authorList>
    </citation>
    <scope>NUCLEOTIDE SEQUENCE</scope>
    <source>
        <strain evidence="5">CBS 118394</strain>
    </source>
</reference>
<dbReference type="Gene3D" id="3.60.110.10">
    <property type="entry name" value="Carbon-nitrogen hydrolase"/>
    <property type="match status" value="1"/>
</dbReference>
<organism evidence="5 6">
    <name type="scientific">Apodospora peruviana</name>
    <dbReference type="NCBI Taxonomy" id="516989"/>
    <lineage>
        <taxon>Eukaryota</taxon>
        <taxon>Fungi</taxon>
        <taxon>Dikarya</taxon>
        <taxon>Ascomycota</taxon>
        <taxon>Pezizomycotina</taxon>
        <taxon>Sordariomycetes</taxon>
        <taxon>Sordariomycetidae</taxon>
        <taxon>Sordariales</taxon>
        <taxon>Lasiosphaeriaceae</taxon>
        <taxon>Apodospora</taxon>
    </lineage>
</organism>
<evidence type="ECO:0000256" key="2">
    <source>
        <dbReference type="ARBA" id="ARBA00022801"/>
    </source>
</evidence>
<reference evidence="5" key="2">
    <citation type="submission" date="2023-06" db="EMBL/GenBank/DDBJ databases">
        <authorList>
            <consortium name="Lawrence Berkeley National Laboratory"/>
            <person name="Haridas S."/>
            <person name="Hensen N."/>
            <person name="Bonometti L."/>
            <person name="Westerberg I."/>
            <person name="Brannstrom I.O."/>
            <person name="Guillou S."/>
            <person name="Cros-Aarteil S."/>
            <person name="Calhoun S."/>
            <person name="Kuo A."/>
            <person name="Mondo S."/>
            <person name="Pangilinan J."/>
            <person name="Riley R."/>
            <person name="Labutti K."/>
            <person name="Andreopoulos B."/>
            <person name="Lipzen A."/>
            <person name="Chen C."/>
            <person name="Yanf M."/>
            <person name="Daum C."/>
            <person name="Ng V."/>
            <person name="Clum A."/>
            <person name="Steindorff A."/>
            <person name="Ohm R."/>
            <person name="Martin F."/>
            <person name="Silar P."/>
            <person name="Natvig D."/>
            <person name="Lalanne C."/>
            <person name="Gautier V."/>
            <person name="Ament-Velasquez S.L."/>
            <person name="Kruys A."/>
            <person name="Hutchinson M.I."/>
            <person name="Powell A.J."/>
            <person name="Barry K."/>
            <person name="Miller A.N."/>
            <person name="Grigoriev I.V."/>
            <person name="Debuchy R."/>
            <person name="Gladieux P."/>
            <person name="Thoren M.H."/>
            <person name="Johannesson H."/>
        </authorList>
    </citation>
    <scope>NUCLEOTIDE SEQUENCE</scope>
    <source>
        <strain evidence="5">CBS 118394</strain>
    </source>
</reference>
<dbReference type="Gene3D" id="3.15.10.20">
    <property type="entry name" value="Activator of Hsp90 ATPase Aha1, N-terminal domain"/>
    <property type="match status" value="1"/>
</dbReference>
<dbReference type="SUPFAM" id="SSF55961">
    <property type="entry name" value="Bet v1-like"/>
    <property type="match status" value="1"/>
</dbReference>
<dbReference type="InterPro" id="IPR003010">
    <property type="entry name" value="C-N_Hydrolase"/>
</dbReference>
<dbReference type="InterPro" id="IPR013538">
    <property type="entry name" value="ASHA1/2-like_C"/>
</dbReference>
<proteinExistence type="inferred from homology"/>
<evidence type="ECO:0000313" key="5">
    <source>
        <dbReference type="EMBL" id="KAK3316049.1"/>
    </source>
</evidence>
<sequence length="627" mass="69864">MVLHNPNNWHWVNKDASPWARQWLEDNLTKIEAKEGDVTAKISKVISMDGDVDVAQRKGKVITIFDVKLTLEYSGSTAGDENVSGTITVPELSHELDEDEFVFEIDIYSDSKEKQPVKDLVRSKIVPQLRSTFVKLSPALIAEHGKDLQHPPGSNPSSGFSTPKYLAPTTPAAGKAEPVATHSNAGSVVNTTTVTDNEEFRTTAEELYQTFTDPQRLAAFTRAPPKVFEGAKKGGKFELFGGNVSGEYLELQEPTKIVQSWRLNQWPQGHFSKLQIEFDQNDVDHVTVMRVEWTGVPIGQEEVTKRNWLEYYVRSIKQTFGQPKNGSKLQICHYPAPTQEENFAKAASYIRQAARQGAHVAVLPEYHLTSWCPDHPDFVKASAESAAYLARYQELAKELNINIVPGTICEVHSDTNNPEDKEVTEIHNMAYWISAGTGVIAGAYQKKNLWHPERLHLTAGTHIPHMAFDTPLSLPSTESCERPLRAGLLICWDLAFPEAFRALIADGADMVVIPSYWHLTDVDPVAREINPECEKLFLESAAVARAYENTCCVVFCNSGGVSQVAMPILGAVGGHTGMVEEDEERKGEVMKIVEVDFEVLRVAEGSYKVRQDIGGEGWHYGYELRRD</sequence>
<keyword evidence="2" id="KW-0378">Hydrolase</keyword>
<keyword evidence="6" id="KW-1185">Reference proteome</keyword>
<dbReference type="AlphaFoldDB" id="A0AAE0I0J1"/>
<dbReference type="GO" id="GO:0051087">
    <property type="term" value="F:protein-folding chaperone binding"/>
    <property type="evidence" value="ECO:0007669"/>
    <property type="project" value="InterPro"/>
</dbReference>
<protein>
    <submittedName>
        <fullName evidence="5">Chaperone binding protein</fullName>
    </submittedName>
</protein>
<dbReference type="Pfam" id="PF00795">
    <property type="entry name" value="CN_hydrolase"/>
    <property type="match status" value="1"/>
</dbReference>
<evidence type="ECO:0000259" key="4">
    <source>
        <dbReference type="PROSITE" id="PS50263"/>
    </source>
</evidence>
<feature type="domain" description="CN hydrolase" evidence="4">
    <location>
        <begin position="327"/>
        <end position="626"/>
    </location>
</feature>
<comment type="similarity">
    <text evidence="1">Belongs to the AHA1 family.</text>
</comment>
<dbReference type="InterPro" id="IPR036526">
    <property type="entry name" value="C-N_Hydrolase_sf"/>
</dbReference>
<name>A0AAE0I0J1_9PEZI</name>
<feature type="region of interest" description="Disordered" evidence="3">
    <location>
        <begin position="145"/>
        <end position="180"/>
    </location>
</feature>
<dbReference type="InterPro" id="IPR023393">
    <property type="entry name" value="START-like_dom_sf"/>
</dbReference>
<dbReference type="SUPFAM" id="SSF103111">
    <property type="entry name" value="Activator of Hsp90 ATPase, Aha1"/>
    <property type="match status" value="1"/>
</dbReference>
<dbReference type="Gene3D" id="3.30.530.20">
    <property type="match status" value="1"/>
</dbReference>
<dbReference type="GO" id="GO:0001671">
    <property type="term" value="F:ATPase activator activity"/>
    <property type="evidence" value="ECO:0007669"/>
    <property type="project" value="InterPro"/>
</dbReference>
<dbReference type="PANTHER" id="PTHR43674">
    <property type="entry name" value="NITRILASE C965.09-RELATED"/>
    <property type="match status" value="1"/>
</dbReference>
<dbReference type="SUPFAM" id="SSF56317">
    <property type="entry name" value="Carbon-nitrogen hydrolase"/>
    <property type="match status" value="1"/>
</dbReference>
<dbReference type="Proteomes" id="UP001283341">
    <property type="component" value="Unassembled WGS sequence"/>
</dbReference>
<evidence type="ECO:0000313" key="6">
    <source>
        <dbReference type="Proteomes" id="UP001283341"/>
    </source>
</evidence>
<dbReference type="Pfam" id="PF09229">
    <property type="entry name" value="Aha1_N"/>
    <property type="match status" value="1"/>
</dbReference>
<dbReference type="InterPro" id="IPR036338">
    <property type="entry name" value="Aha1"/>
</dbReference>
<evidence type="ECO:0000256" key="1">
    <source>
        <dbReference type="ARBA" id="ARBA00006817"/>
    </source>
</evidence>
<accession>A0AAE0I0J1</accession>